<keyword evidence="8" id="KW-1185">Reference proteome</keyword>
<dbReference type="PROSITE" id="PS00675">
    <property type="entry name" value="SIGMA54_INTERACT_1"/>
    <property type="match status" value="1"/>
</dbReference>
<feature type="domain" description="Sigma-54 factor interaction" evidence="6">
    <location>
        <begin position="15"/>
        <end position="244"/>
    </location>
</feature>
<dbReference type="Gene3D" id="3.40.50.300">
    <property type="entry name" value="P-loop containing nucleotide triphosphate hydrolases"/>
    <property type="match status" value="1"/>
</dbReference>
<keyword evidence="4" id="KW-0804">Transcription</keyword>
<dbReference type="SMART" id="SM00382">
    <property type="entry name" value="AAA"/>
    <property type="match status" value="1"/>
</dbReference>
<dbReference type="PROSITE" id="PS50045">
    <property type="entry name" value="SIGMA54_INTERACT_4"/>
    <property type="match status" value="1"/>
</dbReference>
<dbReference type="PRINTS" id="PR01590">
    <property type="entry name" value="HTHFIS"/>
</dbReference>
<dbReference type="Proteomes" id="UP000606008">
    <property type="component" value="Unassembled WGS sequence"/>
</dbReference>
<reference evidence="8" key="1">
    <citation type="submission" date="2019-09" db="EMBL/GenBank/DDBJ databases">
        <authorList>
            <person name="Jung D.-H."/>
        </authorList>
    </citation>
    <scope>NUCLEOTIDE SEQUENCE [LARGE SCALE GENOMIC DNA]</scope>
    <source>
        <strain evidence="8">JA-25</strain>
    </source>
</reference>
<feature type="region of interest" description="Disordered" evidence="5">
    <location>
        <begin position="353"/>
        <end position="385"/>
    </location>
</feature>
<keyword evidence="3" id="KW-0805">Transcription regulation</keyword>
<dbReference type="InterPro" id="IPR025944">
    <property type="entry name" value="Sigma_54_int_dom_CS"/>
</dbReference>
<name>A0ABX0QPM0_9BACT</name>
<dbReference type="EMBL" id="WAEL01000010">
    <property type="protein sequence ID" value="NID13080.1"/>
    <property type="molecule type" value="Genomic_DNA"/>
</dbReference>
<dbReference type="InterPro" id="IPR025662">
    <property type="entry name" value="Sigma_54_int_dom_ATP-bd_1"/>
</dbReference>
<dbReference type="CDD" id="cd00009">
    <property type="entry name" value="AAA"/>
    <property type="match status" value="1"/>
</dbReference>
<dbReference type="InterPro" id="IPR002197">
    <property type="entry name" value="HTH_Fis"/>
</dbReference>
<evidence type="ECO:0000256" key="4">
    <source>
        <dbReference type="ARBA" id="ARBA00023163"/>
    </source>
</evidence>
<dbReference type="InterPro" id="IPR058031">
    <property type="entry name" value="AAA_lid_NorR"/>
</dbReference>
<evidence type="ECO:0000256" key="1">
    <source>
        <dbReference type="ARBA" id="ARBA00022741"/>
    </source>
</evidence>
<organism evidence="7 8">
    <name type="scientific">Fibrivirga algicola</name>
    <dbReference type="NCBI Taxonomy" id="2950420"/>
    <lineage>
        <taxon>Bacteria</taxon>
        <taxon>Pseudomonadati</taxon>
        <taxon>Bacteroidota</taxon>
        <taxon>Cytophagia</taxon>
        <taxon>Cytophagales</taxon>
        <taxon>Spirosomataceae</taxon>
        <taxon>Fibrivirga</taxon>
    </lineage>
</organism>
<dbReference type="InterPro" id="IPR009057">
    <property type="entry name" value="Homeodomain-like_sf"/>
</dbReference>
<evidence type="ECO:0000313" key="7">
    <source>
        <dbReference type="EMBL" id="NID13080.1"/>
    </source>
</evidence>
<dbReference type="InterPro" id="IPR003593">
    <property type="entry name" value="AAA+_ATPase"/>
</dbReference>
<evidence type="ECO:0000259" key="6">
    <source>
        <dbReference type="PROSITE" id="PS50045"/>
    </source>
</evidence>
<dbReference type="PROSITE" id="PS00688">
    <property type="entry name" value="SIGMA54_INTERACT_3"/>
    <property type="match status" value="1"/>
</dbReference>
<dbReference type="RefSeq" id="WP_166693718.1">
    <property type="nucleotide sequence ID" value="NZ_WAEL01000010.1"/>
</dbReference>
<keyword evidence="2" id="KW-0067">ATP-binding</keyword>
<dbReference type="PANTHER" id="PTHR32071:SF121">
    <property type="entry name" value="SIGMA L-DEPENDENT TRANSCRIPTIONAL REGULATOR YQIR-RELATED"/>
    <property type="match status" value="1"/>
</dbReference>
<evidence type="ECO:0000256" key="2">
    <source>
        <dbReference type="ARBA" id="ARBA00022840"/>
    </source>
</evidence>
<dbReference type="SUPFAM" id="SSF52540">
    <property type="entry name" value="P-loop containing nucleoside triphosphate hydrolases"/>
    <property type="match status" value="1"/>
</dbReference>
<comment type="caution">
    <text evidence="7">The sequence shown here is derived from an EMBL/GenBank/DDBJ whole genome shotgun (WGS) entry which is preliminary data.</text>
</comment>
<dbReference type="Pfam" id="PF00158">
    <property type="entry name" value="Sigma54_activat"/>
    <property type="match status" value="1"/>
</dbReference>
<dbReference type="PANTHER" id="PTHR32071">
    <property type="entry name" value="TRANSCRIPTIONAL REGULATORY PROTEIN"/>
    <property type="match status" value="1"/>
</dbReference>
<evidence type="ECO:0000256" key="3">
    <source>
        <dbReference type="ARBA" id="ARBA00023015"/>
    </source>
</evidence>
<dbReference type="InterPro" id="IPR027417">
    <property type="entry name" value="P-loop_NTPase"/>
</dbReference>
<gene>
    <name evidence="7" type="ORF">F7231_23105</name>
</gene>
<evidence type="ECO:0000313" key="8">
    <source>
        <dbReference type="Proteomes" id="UP000606008"/>
    </source>
</evidence>
<evidence type="ECO:0000256" key="5">
    <source>
        <dbReference type="SAM" id="MobiDB-lite"/>
    </source>
</evidence>
<dbReference type="Pfam" id="PF25601">
    <property type="entry name" value="AAA_lid_14"/>
    <property type="match status" value="1"/>
</dbReference>
<dbReference type="InterPro" id="IPR002078">
    <property type="entry name" value="Sigma_54_int"/>
</dbReference>
<keyword evidence="1" id="KW-0547">Nucleotide-binding</keyword>
<proteinExistence type="predicted"/>
<dbReference type="Pfam" id="PF02954">
    <property type="entry name" value="HTH_8"/>
    <property type="match status" value="1"/>
</dbReference>
<dbReference type="SUPFAM" id="SSF46689">
    <property type="entry name" value="Homeodomain-like"/>
    <property type="match status" value="1"/>
</dbReference>
<dbReference type="Gene3D" id="1.10.8.60">
    <property type="match status" value="1"/>
</dbReference>
<reference evidence="8" key="2">
    <citation type="submission" date="2023-07" db="EMBL/GenBank/DDBJ databases">
        <authorList>
            <person name="Jung D.-H."/>
        </authorList>
    </citation>
    <scope>NUCLEOTIDE SEQUENCE [LARGE SCALE GENOMIC DNA]</scope>
    <source>
        <strain evidence="8">JA-25</strain>
    </source>
</reference>
<accession>A0ABX0QPM0</accession>
<protein>
    <submittedName>
        <fullName evidence="7">AAA domain-containing protein</fullName>
    </submittedName>
</protein>
<sequence length="464" mass="51773">MNLQEIQAAKNRFGIIGNAAALNYAISVATQVAATDLTVLITGESGSGKESFSKIIHSLSARKHGQFIAINCGAIPEGTIDSELFGHEKGSFTGAVDQRKGYFETTNGGTIFLDEIGEMPLGTQARLLRVLENGEFIRVGSSKVQKTDVRVVAATNVNLLAAVEKGRFREDLYYRLNTVPIFVPPLRERGTDIDLLFRKFTTDFAERYRIKPIQLTDDAKRLLLNYPFPGNIRQLKNFAEQISILESEQNKPIDAEVLGKYLPRPKLPGTSTMALTASGNGPADSFSERELLYKVLFDMRRDMNDLKKLVRDVLSNEAYGPQVLNNHRDLFESVGGEGTSDYADAVSREPNYARLLPDGSTPRPVTTPVYDPSPVRRNDGGNDYSHPPVQVYDDTDGDINEATVEDVSHETEEDDSLSLEKKEKEMIVKALRRNNNKRKYAAQALGISERTLYRKIKQYEIDEE</sequence>
<dbReference type="Gene3D" id="1.10.10.60">
    <property type="entry name" value="Homeodomain-like"/>
    <property type="match status" value="1"/>
</dbReference>